<dbReference type="EMBL" id="CP026606">
    <property type="protein sequence ID" value="AVB76402.1"/>
    <property type="molecule type" value="Genomic_DNA"/>
</dbReference>
<dbReference type="InterPro" id="IPR005574">
    <property type="entry name" value="Rpb4/RPC9"/>
</dbReference>
<dbReference type="AlphaFoldDB" id="A0A2L1CAK5"/>
<keyword evidence="1" id="KW-0804">Transcription</keyword>
<dbReference type="NCBIfam" id="NF011554">
    <property type="entry name" value="PRK14981.1-6"/>
    <property type="match status" value="1"/>
</dbReference>
<evidence type="ECO:0000313" key="9">
    <source>
        <dbReference type="Proteomes" id="UP000567099"/>
    </source>
</evidence>
<dbReference type="KEGG" id="mmad:MMJJ_10020"/>
<dbReference type="Proteomes" id="UP000567099">
    <property type="component" value="Unassembled WGS sequence"/>
</dbReference>
<dbReference type="EC" id="2.7.7.6" evidence="1"/>
<dbReference type="Gene3D" id="1.10.150.80">
    <property type="entry name" value="HRDC domain"/>
    <property type="match status" value="1"/>
</dbReference>
<comment type="subunit">
    <text evidence="1">Part of the RNA polymerase complex. Forms a stalk with Rpo7 that extends from the main structure.</text>
</comment>
<dbReference type="SUPFAM" id="SSF47819">
    <property type="entry name" value="HRDC-like"/>
    <property type="match status" value="1"/>
</dbReference>
<dbReference type="EMBL" id="JACDUO010000003">
    <property type="protein sequence ID" value="MBA2864788.1"/>
    <property type="molecule type" value="Genomic_DNA"/>
</dbReference>
<proteinExistence type="inferred from homology"/>
<gene>
    <name evidence="1" type="primary">rpo4</name>
    <name evidence="1" type="synonym">rpoF</name>
    <name evidence="3" type="ORF">HNP91_001007</name>
    <name evidence="5" type="ORF">HNP92_001341</name>
    <name evidence="4" type="ORF">HNP94_001816</name>
    <name evidence="6" type="ORF">HNP96_001721</name>
    <name evidence="2" type="ORF">MMJJ_10020</name>
</gene>
<dbReference type="Proteomes" id="UP000568063">
    <property type="component" value="Unassembled WGS sequence"/>
</dbReference>
<dbReference type="GO" id="GO:0003899">
    <property type="term" value="F:DNA-directed RNA polymerase activity"/>
    <property type="evidence" value="ECO:0007669"/>
    <property type="project" value="UniProtKB-UniRule"/>
</dbReference>
<organism evidence="2 7">
    <name type="scientific">Methanococcus maripaludis</name>
    <name type="common">Methanococcus deltae</name>
    <dbReference type="NCBI Taxonomy" id="39152"/>
    <lineage>
        <taxon>Archaea</taxon>
        <taxon>Methanobacteriati</taxon>
        <taxon>Methanobacteriota</taxon>
        <taxon>Methanomada group</taxon>
        <taxon>Methanococci</taxon>
        <taxon>Methanococcales</taxon>
        <taxon>Methanococcaceae</taxon>
        <taxon>Methanococcus</taxon>
    </lineage>
</organism>
<keyword evidence="1 3" id="KW-0808">Transferase</keyword>
<evidence type="ECO:0000313" key="4">
    <source>
        <dbReference type="EMBL" id="MBA2864788.1"/>
    </source>
</evidence>
<comment type="similarity">
    <text evidence="1">Belongs to the eukaryotic RPB4 RNA polymerase subunit family.</text>
</comment>
<evidence type="ECO:0000313" key="2">
    <source>
        <dbReference type="EMBL" id="AVB76402.1"/>
    </source>
</evidence>
<protein>
    <recommendedName>
        <fullName evidence="1">DNA-directed RNA polymerase subunit Rpo4</fullName>
        <ecNumber evidence="1">2.7.7.6</ecNumber>
    </recommendedName>
    <alternativeName>
        <fullName evidence="1">DNA-directed RNA polymerase subunit F</fullName>
    </alternativeName>
</protein>
<reference evidence="7" key="1">
    <citation type="journal article" date="2018" name="Genome Announc.">
        <title>Complete Genome Sequence of the Methanococcus maripaludis Type Strain JJ (DSM 2067), a Model for Selenoprotein Synthesis in Archaea.</title>
        <authorList>
            <person name="Poehlein A."/>
            <person name="Heym D."/>
            <person name="Quitzke V."/>
            <person name="Fersch J."/>
            <person name="Daniel R."/>
            <person name="Rother M."/>
        </authorList>
    </citation>
    <scope>NUCLEOTIDE SEQUENCE [LARGE SCALE GENOMIC DNA]</scope>
    <source>
        <strain evidence="7">DSM 2067</strain>
    </source>
</reference>
<dbReference type="EMBL" id="JACDUM010000002">
    <property type="protein sequence ID" value="MBA2860192.1"/>
    <property type="molecule type" value="Genomic_DNA"/>
</dbReference>
<accession>A0A2L1CAK5</accession>
<reference evidence="2" key="2">
    <citation type="submission" date="2018-02" db="EMBL/GenBank/DDBJ databases">
        <title>Complete genome sequence of the Methanococcus maripaludis type strain JJ (DSM 2067), a model for selenoprotein synthesis in Archaea.</title>
        <authorList>
            <person name="Poehlein A."/>
            <person name="Heym D."/>
            <person name="Quitzke V."/>
            <person name="Fersch J."/>
            <person name="Daniel R."/>
            <person name="Rother M."/>
        </authorList>
    </citation>
    <scope>NUCLEOTIDE SEQUENCE [LARGE SCALE GENOMIC DNA]</scope>
    <source>
        <strain evidence="2">DSM 2067</strain>
    </source>
</reference>
<keyword evidence="1 3" id="KW-0240">DNA-directed RNA polymerase</keyword>
<sequence>MIGKEIISEKYTTIAHATEIMDERADFDELSYEHGCSLDYLRKFSTISKEDADAMFEQLVNLGLTEKMAVKIIDLLPETEEDLKIIFYRVDVPENKDEILEVVSKFK</sequence>
<evidence type="ECO:0000313" key="3">
    <source>
        <dbReference type="EMBL" id="MBA2860192.1"/>
    </source>
</evidence>
<keyword evidence="1 3" id="KW-0548">Nucleotidyltransferase</keyword>
<dbReference type="GO" id="GO:0000166">
    <property type="term" value="F:nucleotide binding"/>
    <property type="evidence" value="ECO:0007669"/>
    <property type="project" value="InterPro"/>
</dbReference>
<comment type="subcellular location">
    <subcellularLocation>
        <location evidence="1">Cytoplasm</location>
    </subcellularLocation>
</comment>
<evidence type="ECO:0000313" key="6">
    <source>
        <dbReference type="EMBL" id="MBB6497673.1"/>
    </source>
</evidence>
<dbReference type="Proteomes" id="UP000239462">
    <property type="component" value="Chromosome"/>
</dbReference>
<dbReference type="EMBL" id="JACHED010000004">
    <property type="protein sequence ID" value="MBB6497673.1"/>
    <property type="molecule type" value="Genomic_DNA"/>
</dbReference>
<reference evidence="8 11" key="3">
    <citation type="submission" date="2020-08" db="EMBL/GenBank/DDBJ databases">
        <title>Genomic Encyclopedia of Type Strains, Phase IV (KMG-V): Genome sequencing to study the core and pangenomes of soil and plant-associated prokaryotes.</title>
        <authorList>
            <person name="Whitman W."/>
        </authorList>
    </citation>
    <scope>NUCLEOTIDE SEQUENCE [LARGE SCALE GENOMIC DNA]</scope>
    <source>
        <strain evidence="5 8">C11</strain>
        <strain evidence="4 9">C13</strain>
        <strain evidence="3 10">C9</strain>
        <strain evidence="6 11">D1</strain>
    </source>
</reference>
<dbReference type="GeneID" id="36102088"/>
<dbReference type="Pfam" id="PF03874">
    <property type="entry name" value="RNA_pol_Rpb4"/>
    <property type="match status" value="1"/>
</dbReference>
<dbReference type="InterPro" id="IPR010924">
    <property type="entry name" value="Rpo4"/>
</dbReference>
<dbReference type="Proteomes" id="UP000590564">
    <property type="component" value="Unassembled WGS sequence"/>
</dbReference>
<comment type="catalytic activity">
    <reaction evidence="1">
        <text>RNA(n) + a ribonucleoside 5'-triphosphate = RNA(n+1) + diphosphate</text>
        <dbReference type="Rhea" id="RHEA:21248"/>
        <dbReference type="Rhea" id="RHEA-COMP:14527"/>
        <dbReference type="Rhea" id="RHEA-COMP:17342"/>
        <dbReference type="ChEBI" id="CHEBI:33019"/>
        <dbReference type="ChEBI" id="CHEBI:61557"/>
        <dbReference type="ChEBI" id="CHEBI:140395"/>
        <dbReference type="EC" id="2.7.7.6"/>
    </reaction>
</comment>
<keyword evidence="1" id="KW-0963">Cytoplasm</keyword>
<dbReference type="RefSeq" id="WP_104837932.1">
    <property type="nucleotide sequence ID" value="NZ_CP026606.1"/>
</dbReference>
<evidence type="ECO:0000256" key="1">
    <source>
        <dbReference type="HAMAP-Rule" id="MF_00864"/>
    </source>
</evidence>
<dbReference type="GO" id="GO:0006352">
    <property type="term" value="P:DNA-templated transcription initiation"/>
    <property type="evidence" value="ECO:0007669"/>
    <property type="project" value="InterPro"/>
</dbReference>
<dbReference type="InterPro" id="IPR010997">
    <property type="entry name" value="HRDC-like_sf"/>
</dbReference>
<evidence type="ECO:0000313" key="11">
    <source>
        <dbReference type="Proteomes" id="UP000590564"/>
    </source>
</evidence>
<dbReference type="InterPro" id="IPR044876">
    <property type="entry name" value="HRDC_dom_sf"/>
</dbReference>
<evidence type="ECO:0000313" key="10">
    <source>
        <dbReference type="Proteomes" id="UP000568063"/>
    </source>
</evidence>
<dbReference type="PIRSF" id="PIRSF005053">
    <property type="entry name" value="RNA_pol_F_arch"/>
    <property type="match status" value="1"/>
</dbReference>
<dbReference type="GO" id="GO:0005737">
    <property type="term" value="C:cytoplasm"/>
    <property type="evidence" value="ECO:0007669"/>
    <property type="project" value="UniProtKB-SubCell"/>
</dbReference>
<dbReference type="Proteomes" id="UP000536195">
    <property type="component" value="Unassembled WGS sequence"/>
</dbReference>
<dbReference type="GO" id="GO:0000428">
    <property type="term" value="C:DNA-directed RNA polymerase complex"/>
    <property type="evidence" value="ECO:0007669"/>
    <property type="project" value="UniProtKB-KW"/>
</dbReference>
<name>A0A2L1CAK5_METMI</name>
<comment type="function">
    <text evidence="1">DNA-dependent RNA polymerase (RNAP) catalyzes the transcription of DNA into RNA using the four ribonucleoside triphosphates as substrates. This subunit is less well bound than the others.</text>
</comment>
<evidence type="ECO:0000313" key="7">
    <source>
        <dbReference type="Proteomes" id="UP000239462"/>
    </source>
</evidence>
<dbReference type="HAMAP" id="MF_00864">
    <property type="entry name" value="RNApol_arch_Rpo4"/>
    <property type="match status" value="1"/>
</dbReference>
<evidence type="ECO:0000313" key="8">
    <source>
        <dbReference type="Proteomes" id="UP000536195"/>
    </source>
</evidence>
<dbReference type="EMBL" id="JACHEC010000002">
    <property type="protein sequence ID" value="MBB6402036.1"/>
    <property type="molecule type" value="Genomic_DNA"/>
</dbReference>
<dbReference type="Gene3D" id="6.10.140.10">
    <property type="match status" value="1"/>
</dbReference>
<dbReference type="PANTHER" id="PTHR39646">
    <property type="entry name" value="RNA POLYMERASE RPB4"/>
    <property type="match status" value="1"/>
</dbReference>
<evidence type="ECO:0000313" key="5">
    <source>
        <dbReference type="EMBL" id="MBB6402036.1"/>
    </source>
</evidence>
<dbReference type="PANTHER" id="PTHR39646:SF1">
    <property type="entry name" value="DNA-DIRECTED RNA POLYMERASE SUBUNIT RPO4"/>
    <property type="match status" value="1"/>
</dbReference>